<feature type="domain" description="Transcription factor AP-2 C-terminal" evidence="7">
    <location>
        <begin position="128"/>
        <end position="310"/>
    </location>
</feature>
<dbReference type="GO" id="GO:0005634">
    <property type="term" value="C:nucleus"/>
    <property type="evidence" value="ECO:0007669"/>
    <property type="project" value="UniProtKB-SubCell"/>
</dbReference>
<protein>
    <recommendedName>
        <fullName evidence="7">Transcription factor AP-2 C-terminal domain-containing protein</fullName>
    </recommendedName>
</protein>
<name>A0AAV5S9J5_9BILA</name>
<evidence type="ECO:0000313" key="9">
    <source>
        <dbReference type="Proteomes" id="UP001432027"/>
    </source>
</evidence>
<evidence type="ECO:0000256" key="1">
    <source>
        <dbReference type="ARBA" id="ARBA00004123"/>
    </source>
</evidence>
<keyword evidence="4" id="KW-0238">DNA-binding</keyword>
<evidence type="ECO:0000256" key="4">
    <source>
        <dbReference type="ARBA" id="ARBA00023125"/>
    </source>
</evidence>
<dbReference type="Pfam" id="PF03299">
    <property type="entry name" value="TF_AP-2"/>
    <property type="match status" value="1"/>
</dbReference>
<dbReference type="GO" id="GO:0000977">
    <property type="term" value="F:RNA polymerase II transcription regulatory region sequence-specific DNA binding"/>
    <property type="evidence" value="ECO:0007669"/>
    <property type="project" value="TreeGrafter"/>
</dbReference>
<comment type="caution">
    <text evidence="8">The sequence shown here is derived from an EMBL/GenBank/DDBJ whole genome shotgun (WGS) entry which is preliminary data.</text>
</comment>
<dbReference type="EMBL" id="BTSX01000001">
    <property type="protein sequence ID" value="GMS79503.1"/>
    <property type="molecule type" value="Genomic_DNA"/>
</dbReference>
<dbReference type="Proteomes" id="UP001432027">
    <property type="component" value="Unassembled WGS sequence"/>
</dbReference>
<dbReference type="PANTHER" id="PTHR10812">
    <property type="entry name" value="TRANSCRIPTION FACTOR AP-2"/>
    <property type="match status" value="1"/>
</dbReference>
<comment type="similarity">
    <text evidence="2">Belongs to the AP-2 family.</text>
</comment>
<dbReference type="InterPro" id="IPR013854">
    <property type="entry name" value="TF_AP2_C"/>
</dbReference>
<accession>A0AAV5S9J5</accession>
<keyword evidence="6" id="KW-0539">Nucleus</keyword>
<evidence type="ECO:0000256" key="5">
    <source>
        <dbReference type="ARBA" id="ARBA00023163"/>
    </source>
</evidence>
<evidence type="ECO:0000256" key="2">
    <source>
        <dbReference type="ARBA" id="ARBA00007770"/>
    </source>
</evidence>
<reference evidence="8" key="1">
    <citation type="submission" date="2023-10" db="EMBL/GenBank/DDBJ databases">
        <title>Genome assembly of Pristionchus species.</title>
        <authorList>
            <person name="Yoshida K."/>
            <person name="Sommer R.J."/>
        </authorList>
    </citation>
    <scope>NUCLEOTIDE SEQUENCE</scope>
    <source>
        <strain evidence="8">RS0144</strain>
    </source>
</reference>
<sequence length="425" mass="46655">HRLDPMAYSPSYQQMQQPFPQPMQQLQMPQFPQTPQQPQPMQQSSFTFTPPDPSFGANSPFQGFPYFSMHQSMQPMFPMTSTPIRSNGASAFFTTPSSGDSSGYSSVGRTSLAQTPVRRTHNDDTVIFKEIAGNLSIEGGSKVKITIGELRRRVGAPEYQDVQQMARLTRHTKSSIRDFQTRFALRGFNLNANVGRSQANTILASLIEGEALILARDFTKLISSELSMPVLAAVVVAASGPGIVQWAPSMREHLSCVRANLLSAGREPVELTNMEREDATVDQNLKMFALFTHGFGPLAVLAVIESLIQLMGFIEKSCPTPDQIASAMAPLPLYNQASSSSSNPFTFSSSFNDSGLGTSFQDIPTTPPSLPQTTTRKDDVDLSLLSFHTNNNTPYPHPVSPRIAHDCEHVKESPIRSLTLSLDLR</sequence>
<dbReference type="AlphaFoldDB" id="A0AAV5S9J5"/>
<evidence type="ECO:0000313" key="8">
    <source>
        <dbReference type="EMBL" id="GMS79503.1"/>
    </source>
</evidence>
<evidence type="ECO:0000256" key="3">
    <source>
        <dbReference type="ARBA" id="ARBA00023015"/>
    </source>
</evidence>
<evidence type="ECO:0000259" key="7">
    <source>
        <dbReference type="Pfam" id="PF03299"/>
    </source>
</evidence>
<keyword evidence="3" id="KW-0805">Transcription regulation</keyword>
<evidence type="ECO:0000256" key="6">
    <source>
        <dbReference type="ARBA" id="ARBA00023242"/>
    </source>
</evidence>
<proteinExistence type="inferred from homology"/>
<gene>
    <name evidence="8" type="ORF">PENTCL1PPCAC_1678</name>
</gene>
<dbReference type="GO" id="GO:0042127">
    <property type="term" value="P:regulation of cell population proliferation"/>
    <property type="evidence" value="ECO:0007669"/>
    <property type="project" value="TreeGrafter"/>
</dbReference>
<keyword evidence="5" id="KW-0804">Transcription</keyword>
<comment type="subcellular location">
    <subcellularLocation>
        <location evidence="1">Nucleus</location>
    </subcellularLocation>
</comment>
<dbReference type="GO" id="GO:0000981">
    <property type="term" value="F:DNA-binding transcription factor activity, RNA polymerase II-specific"/>
    <property type="evidence" value="ECO:0007669"/>
    <property type="project" value="TreeGrafter"/>
</dbReference>
<keyword evidence="9" id="KW-1185">Reference proteome</keyword>
<dbReference type="InterPro" id="IPR004979">
    <property type="entry name" value="TF_AP2"/>
</dbReference>
<dbReference type="PANTHER" id="PTHR10812:SF17">
    <property type="entry name" value="TRANSCRIPTION FACTOR AP-2, ISOFORM D"/>
    <property type="match status" value="1"/>
</dbReference>
<organism evidence="8 9">
    <name type="scientific">Pristionchus entomophagus</name>
    <dbReference type="NCBI Taxonomy" id="358040"/>
    <lineage>
        <taxon>Eukaryota</taxon>
        <taxon>Metazoa</taxon>
        <taxon>Ecdysozoa</taxon>
        <taxon>Nematoda</taxon>
        <taxon>Chromadorea</taxon>
        <taxon>Rhabditida</taxon>
        <taxon>Rhabditina</taxon>
        <taxon>Diplogasteromorpha</taxon>
        <taxon>Diplogasteroidea</taxon>
        <taxon>Neodiplogasteridae</taxon>
        <taxon>Pristionchus</taxon>
    </lineage>
</organism>
<feature type="non-terminal residue" evidence="8">
    <location>
        <position position="1"/>
    </location>
</feature>